<comment type="caution">
    <text evidence="1">The sequence shown here is derived from an EMBL/GenBank/DDBJ whole genome shotgun (WGS) entry which is preliminary data.</text>
</comment>
<keyword evidence="2" id="KW-1185">Reference proteome</keyword>
<dbReference type="AlphaFoldDB" id="A0A418NN38"/>
<reference evidence="1 2" key="1">
    <citation type="submission" date="2018-08" db="EMBL/GenBank/DDBJ databases">
        <title>Erythrobacter zhengii sp.nov., a bacterium isolated from deep-sea sediment.</title>
        <authorList>
            <person name="Fang C."/>
            <person name="Wu Y.-H."/>
            <person name="Sun C."/>
            <person name="Wang H."/>
            <person name="Cheng H."/>
            <person name="Meng F.-X."/>
            <person name="Wang C.-S."/>
            <person name="Xu X.-W."/>
        </authorList>
    </citation>
    <scope>NUCLEOTIDE SEQUENCE [LARGE SCALE GENOMIC DNA]</scope>
    <source>
        <strain evidence="1 2">V18</strain>
    </source>
</reference>
<gene>
    <name evidence="1" type="ORF">D2V07_17345</name>
</gene>
<sequence length="143" mass="14086">MPPAARITDMHTCPMVSPGPVPHVGGPVIKGQPNVLTAMMPQARISDQCVCVGPPDIIVKGSATVLVGSMPAARLGDMTAHGGVIVSGAPNVLIGDGANAGGGGGGGGMGMPGNVPFSAPNTQMKAMIAAAMDGKPFCEICNK</sequence>
<protein>
    <recommendedName>
        <fullName evidence="3">Type VI secretion protein</fullName>
    </recommendedName>
</protein>
<organism evidence="1 2">
    <name type="scientific">Aurantiacibacter zhengii</name>
    <dbReference type="NCBI Taxonomy" id="2307003"/>
    <lineage>
        <taxon>Bacteria</taxon>
        <taxon>Pseudomonadati</taxon>
        <taxon>Pseudomonadota</taxon>
        <taxon>Alphaproteobacteria</taxon>
        <taxon>Sphingomonadales</taxon>
        <taxon>Erythrobacteraceae</taxon>
        <taxon>Aurantiacibacter</taxon>
    </lineage>
</organism>
<evidence type="ECO:0000313" key="1">
    <source>
        <dbReference type="EMBL" id="RIV82874.1"/>
    </source>
</evidence>
<dbReference type="OrthoDB" id="197187at2"/>
<dbReference type="Gene3D" id="2.60.200.60">
    <property type="match status" value="2"/>
</dbReference>
<name>A0A418NN38_9SPHN</name>
<dbReference type="InterPro" id="IPR008727">
    <property type="entry name" value="PAAR_motif"/>
</dbReference>
<dbReference type="CDD" id="cd14738">
    <property type="entry name" value="PAAR_2"/>
    <property type="match status" value="1"/>
</dbReference>
<proteinExistence type="predicted"/>
<accession>A0A418NN38</accession>
<dbReference type="RefSeq" id="WP_119588173.1">
    <property type="nucleotide sequence ID" value="NZ_CAWODQ010000005.1"/>
</dbReference>
<dbReference type="Pfam" id="PF05488">
    <property type="entry name" value="PAAR_motif"/>
    <property type="match status" value="1"/>
</dbReference>
<evidence type="ECO:0008006" key="3">
    <source>
        <dbReference type="Google" id="ProtNLM"/>
    </source>
</evidence>
<evidence type="ECO:0000313" key="2">
    <source>
        <dbReference type="Proteomes" id="UP000286576"/>
    </source>
</evidence>
<dbReference type="EMBL" id="QXFL01000013">
    <property type="protein sequence ID" value="RIV82874.1"/>
    <property type="molecule type" value="Genomic_DNA"/>
</dbReference>
<dbReference type="Proteomes" id="UP000286576">
    <property type="component" value="Unassembled WGS sequence"/>
</dbReference>